<comment type="similarity">
    <text evidence="6">Belongs to the bacillales FliT family.</text>
</comment>
<organism evidence="8 9">
    <name type="scientific">Clostridium zeae</name>
    <dbReference type="NCBI Taxonomy" id="2759022"/>
    <lineage>
        <taxon>Bacteria</taxon>
        <taxon>Bacillati</taxon>
        <taxon>Bacillota</taxon>
        <taxon>Clostridia</taxon>
        <taxon>Eubacteriales</taxon>
        <taxon>Clostridiaceae</taxon>
        <taxon>Clostridium</taxon>
    </lineage>
</organism>
<keyword evidence="2" id="KW-0963">Cytoplasm</keyword>
<name>A0ABQ1E869_9CLOT</name>
<evidence type="ECO:0000313" key="9">
    <source>
        <dbReference type="Proteomes" id="UP000663802"/>
    </source>
</evidence>
<dbReference type="Proteomes" id="UP000663802">
    <property type="component" value="Unassembled WGS sequence"/>
</dbReference>
<dbReference type="EMBL" id="BMBA01000001">
    <property type="protein sequence ID" value="GFZ30982.1"/>
    <property type="molecule type" value="Genomic_DNA"/>
</dbReference>
<evidence type="ECO:0000256" key="4">
    <source>
        <dbReference type="ARBA" id="ARBA00023186"/>
    </source>
</evidence>
<proteinExistence type="inferred from homology"/>
<evidence type="ECO:0000256" key="2">
    <source>
        <dbReference type="ARBA" id="ARBA00022490"/>
    </source>
</evidence>
<evidence type="ECO:0000313" key="8">
    <source>
        <dbReference type="EMBL" id="GFZ30982.1"/>
    </source>
</evidence>
<sequence length="112" mass="13154">MSSLREILSDYRELTDKLILSIEEESEENFLRLLEAKQDLIDSINEIGYDSKMFSEISKELGLLEQDKKLHQIIEEKKLSIKEEIKKINDKKNATNAYNNTYKGFNLINKKI</sequence>
<gene>
    <name evidence="8" type="ORF">CSC2_15080</name>
</gene>
<accession>A0ABQ1E869</accession>
<protein>
    <recommendedName>
        <fullName evidence="7">Flagellar protein FliT</fullName>
    </recommendedName>
</protein>
<comment type="caution">
    <text evidence="8">The sequence shown here is derived from an EMBL/GenBank/DDBJ whole genome shotgun (WGS) entry which is preliminary data.</text>
</comment>
<evidence type="ECO:0000256" key="7">
    <source>
        <dbReference type="ARBA" id="ARBA00093797"/>
    </source>
</evidence>
<evidence type="ECO:0000256" key="6">
    <source>
        <dbReference type="ARBA" id="ARBA00093785"/>
    </source>
</evidence>
<reference evidence="8 9" key="1">
    <citation type="journal article" date="2021" name="Int. J. Syst. Evol. Microbiol.">
        <title>Clostridium zeae sp. nov., isolated from corn silage.</title>
        <authorList>
            <person name="Kobayashi H."/>
            <person name="Tanizawa Y."/>
            <person name="Yagura M."/>
            <person name="Sakamoto M."/>
            <person name="Ohkuma M."/>
            <person name="Tohno M."/>
        </authorList>
    </citation>
    <scope>NUCLEOTIDE SEQUENCE [LARGE SCALE GENOMIC DNA]</scope>
    <source>
        <strain evidence="8 9">CSC2</strain>
    </source>
</reference>
<keyword evidence="3" id="KW-1005">Bacterial flagellum biogenesis</keyword>
<comment type="subcellular location">
    <subcellularLocation>
        <location evidence="1">Cytoplasm</location>
        <location evidence="1">Cytosol</location>
    </subcellularLocation>
</comment>
<comment type="function">
    <text evidence="5">May act as an export chaperone for the filament capping protein FliD.</text>
</comment>
<dbReference type="RefSeq" id="WP_206869075.1">
    <property type="nucleotide sequence ID" value="NZ_BMBA01000001.1"/>
</dbReference>
<evidence type="ECO:0000256" key="3">
    <source>
        <dbReference type="ARBA" id="ARBA00022795"/>
    </source>
</evidence>
<dbReference type="Pfam" id="PF05400">
    <property type="entry name" value="FliT"/>
    <property type="match status" value="1"/>
</dbReference>
<dbReference type="InterPro" id="IPR008622">
    <property type="entry name" value="FliT"/>
</dbReference>
<keyword evidence="4" id="KW-0143">Chaperone</keyword>
<keyword evidence="9" id="KW-1185">Reference proteome</keyword>
<evidence type="ECO:0000256" key="1">
    <source>
        <dbReference type="ARBA" id="ARBA00004514"/>
    </source>
</evidence>
<evidence type="ECO:0000256" key="5">
    <source>
        <dbReference type="ARBA" id="ARBA00093765"/>
    </source>
</evidence>